<reference evidence="1" key="1">
    <citation type="submission" date="2019-08" db="EMBL/GenBank/DDBJ databases">
        <authorList>
            <person name="Kucharzyk K."/>
            <person name="Murdoch R.W."/>
            <person name="Higgins S."/>
            <person name="Loffler F."/>
        </authorList>
    </citation>
    <scope>NUCLEOTIDE SEQUENCE</scope>
</reference>
<name>A0A645JFF9_9ZZZZ</name>
<evidence type="ECO:0000313" key="1">
    <source>
        <dbReference type="EMBL" id="MPN62438.1"/>
    </source>
</evidence>
<proteinExistence type="predicted"/>
<dbReference type="EMBL" id="VSSQ01140441">
    <property type="protein sequence ID" value="MPN62438.1"/>
    <property type="molecule type" value="Genomic_DNA"/>
</dbReference>
<sequence length="51" mass="5608">MYTTMEFLPIATSFVGLSGKILNNAAVIIKPTNKVIALVIIPTTSFNPNRW</sequence>
<gene>
    <name evidence="1" type="ORF">SDC9_210186</name>
</gene>
<protein>
    <submittedName>
        <fullName evidence="1">Uncharacterized protein</fullName>
    </submittedName>
</protein>
<comment type="caution">
    <text evidence="1">The sequence shown here is derived from an EMBL/GenBank/DDBJ whole genome shotgun (WGS) entry which is preliminary data.</text>
</comment>
<organism evidence="1">
    <name type="scientific">bioreactor metagenome</name>
    <dbReference type="NCBI Taxonomy" id="1076179"/>
    <lineage>
        <taxon>unclassified sequences</taxon>
        <taxon>metagenomes</taxon>
        <taxon>ecological metagenomes</taxon>
    </lineage>
</organism>
<dbReference type="AlphaFoldDB" id="A0A645JFF9"/>
<accession>A0A645JFF9</accession>